<dbReference type="Gene3D" id="3.10.450.50">
    <property type="match status" value="1"/>
</dbReference>
<feature type="domain" description="DUF4440" evidence="1">
    <location>
        <begin position="40"/>
        <end position="149"/>
    </location>
</feature>
<dbReference type="SUPFAM" id="SSF54427">
    <property type="entry name" value="NTF2-like"/>
    <property type="match status" value="1"/>
</dbReference>
<accession>G2LIU2</accession>
<evidence type="ECO:0000313" key="3">
    <source>
        <dbReference type="Proteomes" id="UP000006791"/>
    </source>
</evidence>
<dbReference type="EMBL" id="CP002514">
    <property type="protein sequence ID" value="AEP12310.1"/>
    <property type="molecule type" value="Genomic_DNA"/>
</dbReference>
<dbReference type="HOGENOM" id="CLU_132147_0_0_0"/>
<proteinExistence type="predicted"/>
<dbReference type="InterPro" id="IPR027843">
    <property type="entry name" value="DUF4440"/>
</dbReference>
<keyword evidence="3" id="KW-1185">Reference proteome</keyword>
<dbReference type="KEGG" id="ctm:Cabther_A1560"/>
<dbReference type="STRING" id="981222.Cabther_A1560"/>
<sequence length="155" mass="17605">MKTALNPMPFRPLAACFCLLWLLFGAIRTPAQPPSSVAAIRTLLDRQVAAWNRGDLEGFMDGYWRSPELTFVSGTTVTKGWEATLVRYRQRYQSEGRAMGTLDFQDLVIEMVGPRAALVRGAWRVVLPEQITSGRFTLLVRRFPNGWRIVYDHTS</sequence>
<protein>
    <recommendedName>
        <fullName evidence="1">DUF4440 domain-containing protein</fullName>
    </recommendedName>
</protein>
<dbReference type="AlphaFoldDB" id="G2LIU2"/>
<dbReference type="Pfam" id="PF14534">
    <property type="entry name" value="DUF4440"/>
    <property type="match status" value="1"/>
</dbReference>
<evidence type="ECO:0000259" key="1">
    <source>
        <dbReference type="Pfam" id="PF14534"/>
    </source>
</evidence>
<gene>
    <name evidence="2" type="ordered locus">Cabther_A1560</name>
</gene>
<dbReference type="Proteomes" id="UP000006791">
    <property type="component" value="Chromosome 1"/>
</dbReference>
<dbReference type="InterPro" id="IPR032710">
    <property type="entry name" value="NTF2-like_dom_sf"/>
</dbReference>
<evidence type="ECO:0000313" key="2">
    <source>
        <dbReference type="EMBL" id="AEP12310.1"/>
    </source>
</evidence>
<organism evidence="2 3">
    <name type="scientific">Chloracidobacterium thermophilum (strain B)</name>
    <dbReference type="NCBI Taxonomy" id="981222"/>
    <lineage>
        <taxon>Bacteria</taxon>
        <taxon>Pseudomonadati</taxon>
        <taxon>Acidobacteriota</taxon>
        <taxon>Terriglobia</taxon>
        <taxon>Terriglobales</taxon>
        <taxon>Acidobacteriaceae</taxon>
        <taxon>Chloracidobacterium</taxon>
    </lineage>
</organism>
<name>G2LIU2_CHLTF</name>
<reference evidence="2 3" key="1">
    <citation type="journal article" date="2012" name="Environ. Microbiol.">
        <title>Complete genome of Candidatus Chloracidobacterium thermophilum, a chlorophyll-based photoheterotroph belonging to the phylum Acidobacteria.</title>
        <authorList>
            <person name="Garcia Costas A.M."/>
            <person name="Liu Z."/>
            <person name="Tomsho L.P."/>
            <person name="Schuster S.C."/>
            <person name="Ward D.M."/>
            <person name="Bryant D.A."/>
        </authorList>
    </citation>
    <scope>NUCLEOTIDE SEQUENCE [LARGE SCALE GENOMIC DNA]</scope>
    <source>
        <strain evidence="2 3">B</strain>
    </source>
</reference>